<keyword evidence="5" id="KW-1185">Reference proteome</keyword>
<dbReference type="Gene3D" id="3.40.50.150">
    <property type="entry name" value="Vaccinia Virus protein VP39"/>
    <property type="match status" value="1"/>
</dbReference>
<dbReference type="InterPro" id="IPR050362">
    <property type="entry name" value="Cation-dep_OMT"/>
</dbReference>
<dbReference type="Pfam" id="PF01596">
    <property type="entry name" value="Methyltransf_3"/>
    <property type="match status" value="1"/>
</dbReference>
<dbReference type="PANTHER" id="PTHR10509:SF14">
    <property type="entry name" value="CAFFEOYL-COA O-METHYLTRANSFERASE 3-RELATED"/>
    <property type="match status" value="1"/>
</dbReference>
<evidence type="ECO:0000256" key="3">
    <source>
        <dbReference type="ARBA" id="ARBA00022691"/>
    </source>
</evidence>
<dbReference type="SUPFAM" id="SSF53335">
    <property type="entry name" value="S-adenosyl-L-methionine-dependent methyltransferases"/>
    <property type="match status" value="1"/>
</dbReference>
<accession>A0A4R7B6S7</accession>
<protein>
    <submittedName>
        <fullName evidence="4">Putative O-methyltransferase YrrM</fullName>
    </submittedName>
</protein>
<dbReference type="CDD" id="cd02440">
    <property type="entry name" value="AdoMet_MTases"/>
    <property type="match status" value="1"/>
</dbReference>
<dbReference type="AlphaFoldDB" id="A0A4R7B6S7"/>
<dbReference type="Proteomes" id="UP000295611">
    <property type="component" value="Unassembled WGS sequence"/>
</dbReference>
<dbReference type="GO" id="GO:0008171">
    <property type="term" value="F:O-methyltransferase activity"/>
    <property type="evidence" value="ECO:0007669"/>
    <property type="project" value="InterPro"/>
</dbReference>
<evidence type="ECO:0000256" key="2">
    <source>
        <dbReference type="ARBA" id="ARBA00022679"/>
    </source>
</evidence>
<reference evidence="4 5" key="1">
    <citation type="submission" date="2019-03" db="EMBL/GenBank/DDBJ databases">
        <title>Genomic Encyclopedia of Type Strains, Phase III (KMG-III): the genomes of soil and plant-associated and newly described type strains.</title>
        <authorList>
            <person name="Whitman W."/>
        </authorList>
    </citation>
    <scope>NUCLEOTIDE SEQUENCE [LARGE SCALE GENOMIC DNA]</scope>
    <source>
        <strain evidence="4 5">CECT 8976</strain>
    </source>
</reference>
<dbReference type="RefSeq" id="WP_133679925.1">
    <property type="nucleotide sequence ID" value="NZ_SNZP01000005.1"/>
</dbReference>
<keyword evidence="3" id="KW-0949">S-adenosyl-L-methionine</keyword>
<dbReference type="GO" id="GO:0008757">
    <property type="term" value="F:S-adenosylmethionine-dependent methyltransferase activity"/>
    <property type="evidence" value="ECO:0007669"/>
    <property type="project" value="TreeGrafter"/>
</dbReference>
<dbReference type="InterPro" id="IPR029063">
    <property type="entry name" value="SAM-dependent_MTases_sf"/>
</dbReference>
<dbReference type="PROSITE" id="PS51682">
    <property type="entry name" value="SAM_OMT_I"/>
    <property type="match status" value="1"/>
</dbReference>
<dbReference type="GO" id="GO:0032259">
    <property type="term" value="P:methylation"/>
    <property type="evidence" value="ECO:0007669"/>
    <property type="project" value="UniProtKB-KW"/>
</dbReference>
<sequence>MTRQSIPLDATLTDYLHAIGVTEHPVMRELREYTAAHRLAKMQIAPEQGQFMGWLARLIGARRYLEIGVFTGYSALAVALSLPDDGEVVACDVSEEFTRVAREYWQKAGVAERIQLTLQPAARTLQELLEAGRYNDFDMAFIDADKPGTPEYFEACLQLVRPGGVILLDNIFLGGRVLAPQPNDPPGVHVMHTFNAGLAKDARIRLSVLPMGDGMTLAMKL</sequence>
<keyword evidence="2 4" id="KW-0808">Transferase</keyword>
<dbReference type="InterPro" id="IPR002935">
    <property type="entry name" value="SAM_O-MeTrfase"/>
</dbReference>
<keyword evidence="1 4" id="KW-0489">Methyltransferase</keyword>
<gene>
    <name evidence="4" type="ORF">DFP86_105250</name>
</gene>
<proteinExistence type="predicted"/>
<evidence type="ECO:0000256" key="1">
    <source>
        <dbReference type="ARBA" id="ARBA00022603"/>
    </source>
</evidence>
<dbReference type="EMBL" id="SNZP01000005">
    <property type="protein sequence ID" value="TDR80381.1"/>
    <property type="molecule type" value="Genomic_DNA"/>
</dbReference>
<name>A0A4R7B6S7_9NEIS</name>
<evidence type="ECO:0000313" key="4">
    <source>
        <dbReference type="EMBL" id="TDR80381.1"/>
    </source>
</evidence>
<comment type="caution">
    <text evidence="4">The sequence shown here is derived from an EMBL/GenBank/DDBJ whole genome shotgun (WGS) entry which is preliminary data.</text>
</comment>
<dbReference type="PANTHER" id="PTHR10509">
    <property type="entry name" value="O-METHYLTRANSFERASE-RELATED"/>
    <property type="match status" value="1"/>
</dbReference>
<dbReference type="OrthoDB" id="9799672at2"/>
<organism evidence="4 5">
    <name type="scientific">Paludibacterium purpuratum</name>
    <dbReference type="NCBI Taxonomy" id="1144873"/>
    <lineage>
        <taxon>Bacteria</taxon>
        <taxon>Pseudomonadati</taxon>
        <taxon>Pseudomonadota</taxon>
        <taxon>Betaproteobacteria</taxon>
        <taxon>Neisseriales</taxon>
        <taxon>Chromobacteriaceae</taxon>
        <taxon>Paludibacterium</taxon>
    </lineage>
</organism>
<evidence type="ECO:0000313" key="5">
    <source>
        <dbReference type="Proteomes" id="UP000295611"/>
    </source>
</evidence>